<dbReference type="RefSeq" id="WP_145091582.1">
    <property type="nucleotide sequence ID" value="NZ_CP036348.1"/>
</dbReference>
<evidence type="ECO:0000313" key="2">
    <source>
        <dbReference type="Proteomes" id="UP000315082"/>
    </source>
</evidence>
<name>A0A518JPI8_9BACT</name>
<proteinExistence type="predicted"/>
<gene>
    <name evidence="1" type="ORF">Poly24_11230</name>
</gene>
<evidence type="ECO:0000313" key="1">
    <source>
        <dbReference type="EMBL" id="QDV67428.1"/>
    </source>
</evidence>
<sequence>MGPGLQLLAFNSAVDVASQVGNIARGAVQNFADLVKPEASSSEGESAAAVSDSSADQLARIHAALAEHLRQLELPEGTSLQIEVQRDGQVRIQTDAVKRLEIEDAIVQDDSLAAELRQYAQGRSVGDDSYFVHWPPLEPAAMLTS</sequence>
<dbReference type="OrthoDB" id="281390at2"/>
<accession>A0A518JPI8</accession>
<dbReference type="AlphaFoldDB" id="A0A518JPI8"/>
<organism evidence="1 2">
    <name type="scientific">Rosistilla carotiformis</name>
    <dbReference type="NCBI Taxonomy" id="2528017"/>
    <lineage>
        <taxon>Bacteria</taxon>
        <taxon>Pseudomonadati</taxon>
        <taxon>Planctomycetota</taxon>
        <taxon>Planctomycetia</taxon>
        <taxon>Pirellulales</taxon>
        <taxon>Pirellulaceae</taxon>
        <taxon>Rosistilla</taxon>
    </lineage>
</organism>
<dbReference type="Proteomes" id="UP000315082">
    <property type="component" value="Chromosome"/>
</dbReference>
<dbReference type="EMBL" id="CP036348">
    <property type="protein sequence ID" value="QDV67428.1"/>
    <property type="molecule type" value="Genomic_DNA"/>
</dbReference>
<dbReference type="KEGG" id="rcf:Poly24_11230"/>
<keyword evidence="2" id="KW-1185">Reference proteome</keyword>
<reference evidence="1 2" key="1">
    <citation type="submission" date="2019-02" db="EMBL/GenBank/DDBJ databases">
        <title>Deep-cultivation of Planctomycetes and their phenomic and genomic characterization uncovers novel biology.</title>
        <authorList>
            <person name="Wiegand S."/>
            <person name="Jogler M."/>
            <person name="Boedeker C."/>
            <person name="Pinto D."/>
            <person name="Vollmers J."/>
            <person name="Rivas-Marin E."/>
            <person name="Kohn T."/>
            <person name="Peeters S.H."/>
            <person name="Heuer A."/>
            <person name="Rast P."/>
            <person name="Oberbeckmann S."/>
            <person name="Bunk B."/>
            <person name="Jeske O."/>
            <person name="Meyerdierks A."/>
            <person name="Storesund J.E."/>
            <person name="Kallscheuer N."/>
            <person name="Luecker S."/>
            <person name="Lage O.M."/>
            <person name="Pohl T."/>
            <person name="Merkel B.J."/>
            <person name="Hornburger P."/>
            <person name="Mueller R.-W."/>
            <person name="Bruemmer F."/>
            <person name="Labrenz M."/>
            <person name="Spormann A.M."/>
            <person name="Op den Camp H."/>
            <person name="Overmann J."/>
            <person name="Amann R."/>
            <person name="Jetten M.S.M."/>
            <person name="Mascher T."/>
            <person name="Medema M.H."/>
            <person name="Devos D.P."/>
            <person name="Kaster A.-K."/>
            <person name="Ovreas L."/>
            <person name="Rohde M."/>
            <person name="Galperin M.Y."/>
            <person name="Jogler C."/>
        </authorList>
    </citation>
    <scope>NUCLEOTIDE SEQUENCE [LARGE SCALE GENOMIC DNA]</scope>
    <source>
        <strain evidence="1 2">Poly24</strain>
    </source>
</reference>
<protein>
    <submittedName>
        <fullName evidence="1">Uncharacterized protein</fullName>
    </submittedName>
</protein>